<gene>
    <name evidence="2" type="ORF">B0H99_102298</name>
</gene>
<reference evidence="2 3" key="1">
    <citation type="submission" date="2018-03" db="EMBL/GenBank/DDBJ databases">
        <title>Genomic Encyclopedia of Type Strains, Phase III (KMG-III): the genomes of soil and plant-associated and newly described type strains.</title>
        <authorList>
            <person name="Whitman W."/>
        </authorList>
    </citation>
    <scope>NUCLEOTIDE SEQUENCE [LARGE SCALE GENOMIC DNA]</scope>
    <source>
        <strain evidence="2 3">CGMCC 1.12259</strain>
    </source>
</reference>
<dbReference type="InterPro" id="IPR041698">
    <property type="entry name" value="Methyltransf_25"/>
</dbReference>
<dbReference type="InterPro" id="IPR029063">
    <property type="entry name" value="SAM-dependent_MTases_sf"/>
</dbReference>
<dbReference type="GO" id="GO:0008168">
    <property type="term" value="F:methyltransferase activity"/>
    <property type="evidence" value="ECO:0007669"/>
    <property type="project" value="UniProtKB-KW"/>
</dbReference>
<dbReference type="SUPFAM" id="SSF53335">
    <property type="entry name" value="S-adenosyl-L-methionine-dependent methyltransferases"/>
    <property type="match status" value="1"/>
</dbReference>
<sequence length="254" mass="29000">MLGYYNSLSAEVYDLDKPVGSSFGDVEFYMERLASCKGRILEPAAGTGRLLVPLLEKGFQVDGFDVSSDMLAICRENCRKRGLAANLFKAEMETFSVDEKYGAIVIPTGTFLLLHEREKSLQALKNFHHHLAAGGKLIVDVFLPSELELDRPSIRKWDTENGDVITIESQIVEVDPIKQYRISQARYEKWRNGKLIQTELERYPLRWYGVEEFRMILEHIGFEQIVISTDYKFGEYPNRSGQTITFEATANKKG</sequence>
<evidence type="ECO:0000313" key="3">
    <source>
        <dbReference type="Proteomes" id="UP000242682"/>
    </source>
</evidence>
<keyword evidence="2" id="KW-0489">Methyltransferase</keyword>
<proteinExistence type="predicted"/>
<organism evidence="2 3">
    <name type="scientific">Planomicrobium soli</name>
    <dbReference type="NCBI Taxonomy" id="1176648"/>
    <lineage>
        <taxon>Bacteria</taxon>
        <taxon>Bacillati</taxon>
        <taxon>Bacillota</taxon>
        <taxon>Bacilli</taxon>
        <taxon>Bacillales</taxon>
        <taxon>Caryophanaceae</taxon>
        <taxon>Planomicrobium</taxon>
    </lineage>
</organism>
<dbReference type="OrthoDB" id="9804312at2"/>
<dbReference type="AlphaFoldDB" id="A0A2P8H5Z7"/>
<comment type="caution">
    <text evidence="2">The sequence shown here is derived from an EMBL/GenBank/DDBJ whole genome shotgun (WGS) entry which is preliminary data.</text>
</comment>
<accession>A0A2P8H5Z7</accession>
<keyword evidence="3" id="KW-1185">Reference proteome</keyword>
<dbReference type="CDD" id="cd02440">
    <property type="entry name" value="AdoMet_MTases"/>
    <property type="match status" value="1"/>
</dbReference>
<dbReference type="EMBL" id="PYAT01000002">
    <property type="protein sequence ID" value="PSL41614.1"/>
    <property type="molecule type" value="Genomic_DNA"/>
</dbReference>
<dbReference type="Proteomes" id="UP000242682">
    <property type="component" value="Unassembled WGS sequence"/>
</dbReference>
<dbReference type="Gene3D" id="2.20.25.110">
    <property type="entry name" value="S-adenosyl-L-methionine-dependent methyltransferases"/>
    <property type="match status" value="1"/>
</dbReference>
<evidence type="ECO:0000313" key="2">
    <source>
        <dbReference type="EMBL" id="PSL41614.1"/>
    </source>
</evidence>
<protein>
    <submittedName>
        <fullName evidence="2">Methyltransferase family protein</fullName>
    </submittedName>
</protein>
<keyword evidence="2" id="KW-0808">Transferase</keyword>
<dbReference type="Gene3D" id="3.40.50.150">
    <property type="entry name" value="Vaccinia Virus protein VP39"/>
    <property type="match status" value="1"/>
</dbReference>
<evidence type="ECO:0000259" key="1">
    <source>
        <dbReference type="Pfam" id="PF13649"/>
    </source>
</evidence>
<dbReference type="RefSeq" id="WP_106532295.1">
    <property type="nucleotide sequence ID" value="NZ_PYAT01000002.1"/>
</dbReference>
<dbReference type="Pfam" id="PF13649">
    <property type="entry name" value="Methyltransf_25"/>
    <property type="match status" value="1"/>
</dbReference>
<feature type="domain" description="Methyltransferase" evidence="1">
    <location>
        <begin position="40"/>
        <end position="135"/>
    </location>
</feature>
<dbReference type="GO" id="GO:0032259">
    <property type="term" value="P:methylation"/>
    <property type="evidence" value="ECO:0007669"/>
    <property type="project" value="UniProtKB-KW"/>
</dbReference>
<name>A0A2P8H5Z7_9BACL</name>